<evidence type="ECO:0000256" key="1">
    <source>
        <dbReference type="ARBA" id="ARBA00004173"/>
    </source>
</evidence>
<reference evidence="8" key="1">
    <citation type="submission" date="2021-03" db="EMBL/GenBank/DDBJ databases">
        <authorList>
            <person name="Tagirdzhanova G."/>
        </authorList>
    </citation>
    <scope>NUCLEOTIDE SEQUENCE</scope>
</reference>
<dbReference type="OrthoDB" id="5542239at2759"/>
<evidence type="ECO:0000256" key="6">
    <source>
        <dbReference type="ARBA" id="ARBA00035137"/>
    </source>
</evidence>
<dbReference type="PANTHER" id="PTHR37799">
    <property type="entry name" value="37S RIBOSOMAL PROTEIN S25, MITOCHONDRIAL"/>
    <property type="match status" value="1"/>
</dbReference>
<dbReference type="EMBL" id="CAJPDQ010000004">
    <property type="protein sequence ID" value="CAF9908859.1"/>
    <property type="molecule type" value="Genomic_DNA"/>
</dbReference>
<keyword evidence="3" id="KW-0689">Ribosomal protein</keyword>
<keyword evidence="4" id="KW-0496">Mitochondrion</keyword>
<dbReference type="PANTHER" id="PTHR37799:SF1">
    <property type="entry name" value="SMALL RIBOSOMAL SUBUNIT PROTEIN MS23"/>
    <property type="match status" value="1"/>
</dbReference>
<comment type="subcellular location">
    <subcellularLocation>
        <location evidence="1">Mitochondrion</location>
    </subcellularLocation>
</comment>
<evidence type="ECO:0000256" key="7">
    <source>
        <dbReference type="ARBA" id="ARBA00035421"/>
    </source>
</evidence>
<proteinExistence type="inferred from homology"/>
<sequence length="251" mass="29044">MGRYDFRPSRVLQTSKRQLLASRIHHDPPWVSAVSQNAPAQILVRSQPIQHSGYTKQKAGRKVKRIFQPQNIAYPEDGMRRSFFAHHPWELARPRIVQEGNRLDGGGGGRAKEVWESVRPEGLALQSENVIRRQLWLIERENKDPQTAYDIARREFYRQRMRQDIERKVAKEEAMHVGAYFQKSTVAWGMELEDRKFFGFKEWANRRIVAMENARQAMVLGVDAKTSDEVEELVQSQELAAGEDQEMAADA</sequence>
<evidence type="ECO:0000256" key="2">
    <source>
        <dbReference type="ARBA" id="ARBA00009864"/>
    </source>
</evidence>
<comment type="caution">
    <text evidence="8">The sequence shown here is derived from an EMBL/GenBank/DDBJ whole genome shotgun (WGS) entry which is preliminary data.</text>
</comment>
<accession>A0A8H3ICT6</accession>
<organism evidence="8 9">
    <name type="scientific">Gomphillus americanus</name>
    <dbReference type="NCBI Taxonomy" id="1940652"/>
    <lineage>
        <taxon>Eukaryota</taxon>
        <taxon>Fungi</taxon>
        <taxon>Dikarya</taxon>
        <taxon>Ascomycota</taxon>
        <taxon>Pezizomycotina</taxon>
        <taxon>Lecanoromycetes</taxon>
        <taxon>OSLEUM clade</taxon>
        <taxon>Ostropomycetidae</taxon>
        <taxon>Ostropales</taxon>
        <taxon>Graphidaceae</taxon>
        <taxon>Gomphilloideae</taxon>
        <taxon>Gomphillus</taxon>
    </lineage>
</organism>
<evidence type="ECO:0000256" key="5">
    <source>
        <dbReference type="ARBA" id="ARBA00023274"/>
    </source>
</evidence>
<gene>
    <name evidence="8" type="ORF">GOMPHAMPRED_006339</name>
</gene>
<keyword evidence="5" id="KW-0687">Ribonucleoprotein</keyword>
<dbReference type="GO" id="GO:0005763">
    <property type="term" value="C:mitochondrial small ribosomal subunit"/>
    <property type="evidence" value="ECO:0007669"/>
    <property type="project" value="InterPro"/>
</dbReference>
<dbReference type="GO" id="GO:0003735">
    <property type="term" value="F:structural constituent of ribosome"/>
    <property type="evidence" value="ECO:0007669"/>
    <property type="project" value="InterPro"/>
</dbReference>
<evidence type="ECO:0000256" key="4">
    <source>
        <dbReference type="ARBA" id="ARBA00023128"/>
    </source>
</evidence>
<dbReference type="Pfam" id="PF13741">
    <property type="entry name" value="MRP-S25"/>
    <property type="match status" value="1"/>
</dbReference>
<evidence type="ECO:0000313" key="8">
    <source>
        <dbReference type="EMBL" id="CAF9908859.1"/>
    </source>
</evidence>
<dbReference type="AlphaFoldDB" id="A0A8H3ICT6"/>
<dbReference type="InterPro" id="IPR016939">
    <property type="entry name" value="Ribosomal_mS23_fun"/>
</dbReference>
<keyword evidence="9" id="KW-1185">Reference proteome</keyword>
<evidence type="ECO:0000256" key="3">
    <source>
        <dbReference type="ARBA" id="ARBA00022980"/>
    </source>
</evidence>
<comment type="similarity">
    <text evidence="2">Belongs to the mitochondrion-specific ribosomal protein mS23 family.</text>
</comment>
<name>A0A8H3ICT6_9LECA</name>
<evidence type="ECO:0000313" key="9">
    <source>
        <dbReference type="Proteomes" id="UP000664169"/>
    </source>
</evidence>
<protein>
    <recommendedName>
        <fullName evidence="6">Small ribosomal subunit protein mS23</fullName>
    </recommendedName>
    <alternativeName>
        <fullName evidence="7">37S ribosomal protein S25, mitochondrial</fullName>
    </alternativeName>
</protein>
<dbReference type="Proteomes" id="UP000664169">
    <property type="component" value="Unassembled WGS sequence"/>
</dbReference>